<reference evidence="3" key="2">
    <citation type="submission" date="2020-09" db="EMBL/GenBank/DDBJ databases">
        <authorList>
            <person name="Sun Q."/>
            <person name="Zhou Y."/>
        </authorList>
    </citation>
    <scope>NUCLEOTIDE SEQUENCE</scope>
    <source>
        <strain evidence="3">CGMCC 4.3508</strain>
    </source>
</reference>
<sequence>MKKTVMAAAAVVLPLFSATAAVAEPVPVIPEPPVAVAADPVPAGPLGTTFPVRTGGDMAVTVGAADTEVAPRAEGQQVLVYDVTAEQTSGNPYFLPTLDLRMVTADGTTVYPLTDVPGAYPSGFLEPGQPRHGLVAFGIDEKQTPAKILFATSDYFVQSSWIL</sequence>
<evidence type="ECO:0000256" key="2">
    <source>
        <dbReference type="SAM" id="SignalP"/>
    </source>
</evidence>
<organism evidence="3 4">
    <name type="scientific">Nocardia jinanensis</name>
    <dbReference type="NCBI Taxonomy" id="382504"/>
    <lineage>
        <taxon>Bacteria</taxon>
        <taxon>Bacillati</taxon>
        <taxon>Actinomycetota</taxon>
        <taxon>Actinomycetes</taxon>
        <taxon>Mycobacteriales</taxon>
        <taxon>Nocardiaceae</taxon>
        <taxon>Nocardia</taxon>
    </lineage>
</organism>
<name>A0A917R6E9_9NOCA</name>
<dbReference type="InterPro" id="IPR029050">
    <property type="entry name" value="Immunoprotect_excell_Ig-like"/>
</dbReference>
<evidence type="ECO:0000313" key="4">
    <source>
        <dbReference type="Proteomes" id="UP000638263"/>
    </source>
</evidence>
<keyword evidence="4" id="KW-1185">Reference proteome</keyword>
<dbReference type="RefSeq" id="WP_156426258.1">
    <property type="nucleotide sequence ID" value="NZ_BMMH01000001.1"/>
</dbReference>
<accession>A0A917R6E9</accession>
<feature type="chain" id="PRO_5037505352" description="DUF4352 domain-containing protein" evidence="2">
    <location>
        <begin position="24"/>
        <end position="163"/>
    </location>
</feature>
<dbReference type="Proteomes" id="UP000638263">
    <property type="component" value="Unassembled WGS sequence"/>
</dbReference>
<feature type="signal peptide" evidence="2">
    <location>
        <begin position="1"/>
        <end position="23"/>
    </location>
</feature>
<dbReference type="Gene3D" id="2.60.40.1240">
    <property type="match status" value="1"/>
</dbReference>
<comment type="caution">
    <text evidence="3">The sequence shown here is derived from an EMBL/GenBank/DDBJ whole genome shotgun (WGS) entry which is preliminary data.</text>
</comment>
<evidence type="ECO:0000313" key="3">
    <source>
        <dbReference type="EMBL" id="GGK92295.1"/>
    </source>
</evidence>
<gene>
    <name evidence="3" type="ORF">GCM10011588_03430</name>
</gene>
<reference evidence="3" key="1">
    <citation type="journal article" date="2014" name="Int. J. Syst. Evol. Microbiol.">
        <title>Complete genome sequence of Corynebacterium casei LMG S-19264T (=DSM 44701T), isolated from a smear-ripened cheese.</title>
        <authorList>
            <consortium name="US DOE Joint Genome Institute (JGI-PGF)"/>
            <person name="Walter F."/>
            <person name="Albersmeier A."/>
            <person name="Kalinowski J."/>
            <person name="Ruckert C."/>
        </authorList>
    </citation>
    <scope>NUCLEOTIDE SEQUENCE</scope>
    <source>
        <strain evidence="3">CGMCC 4.3508</strain>
    </source>
</reference>
<dbReference type="EMBL" id="BMMH01000001">
    <property type="protein sequence ID" value="GGK92295.1"/>
    <property type="molecule type" value="Genomic_DNA"/>
</dbReference>
<keyword evidence="1 2" id="KW-0732">Signal</keyword>
<protein>
    <recommendedName>
        <fullName evidence="5">DUF4352 domain-containing protein</fullName>
    </recommendedName>
</protein>
<evidence type="ECO:0008006" key="5">
    <source>
        <dbReference type="Google" id="ProtNLM"/>
    </source>
</evidence>
<evidence type="ECO:0000256" key="1">
    <source>
        <dbReference type="ARBA" id="ARBA00022729"/>
    </source>
</evidence>
<proteinExistence type="predicted"/>
<dbReference type="AlphaFoldDB" id="A0A917R6E9"/>